<sequence>MDNDPGTDSTSTADVSRSRWGRTTVGTKNVSALLVAIPIGVVVAVVVATVVVATGTAGTPAVVGGLAMAFAFGWAAAALAWVLTVDRNTLDGAPRDPERSIESVWHDRAASGAFGDVLLVTGTATTVVALTGFEMPTAVALASVVALAMGSFGLRYAVLQRRG</sequence>
<feature type="transmembrane region" description="Helical" evidence="1">
    <location>
        <begin position="32"/>
        <end position="55"/>
    </location>
</feature>
<feature type="transmembrane region" description="Helical" evidence="1">
    <location>
        <begin position="139"/>
        <end position="158"/>
    </location>
</feature>
<name>A0A1I0TPD3_9NOCA</name>
<accession>A0A1I0TPD3</accession>
<protein>
    <submittedName>
        <fullName evidence="2">Uncharacterized protein</fullName>
    </submittedName>
</protein>
<dbReference type="Proteomes" id="UP000182054">
    <property type="component" value="Unassembled WGS sequence"/>
</dbReference>
<dbReference type="EMBL" id="FOJN01000008">
    <property type="protein sequence ID" value="SFA53618.1"/>
    <property type="molecule type" value="Genomic_DNA"/>
</dbReference>
<gene>
    <name evidence="2" type="ORF">SAMN05444374_108112</name>
</gene>
<reference evidence="2 3" key="1">
    <citation type="submission" date="2016-10" db="EMBL/GenBank/DDBJ databases">
        <authorList>
            <person name="de Groot N.N."/>
        </authorList>
    </citation>
    <scope>NUCLEOTIDE SEQUENCE [LARGE SCALE GENOMIC DNA]</scope>
    <source>
        <strain evidence="2 3">DSM 44908</strain>
    </source>
</reference>
<keyword evidence="1" id="KW-1133">Transmembrane helix</keyword>
<keyword evidence="1" id="KW-0472">Membrane</keyword>
<keyword evidence="1" id="KW-0812">Transmembrane</keyword>
<evidence type="ECO:0000256" key="1">
    <source>
        <dbReference type="SAM" id="Phobius"/>
    </source>
</evidence>
<feature type="transmembrane region" description="Helical" evidence="1">
    <location>
        <begin position="113"/>
        <end position="133"/>
    </location>
</feature>
<evidence type="ECO:0000313" key="3">
    <source>
        <dbReference type="Proteomes" id="UP000182054"/>
    </source>
</evidence>
<evidence type="ECO:0000313" key="2">
    <source>
        <dbReference type="EMBL" id="SFA53618.1"/>
    </source>
</evidence>
<organism evidence="2 3">
    <name type="scientific">Rhodococcoides kroppenstedtii</name>
    <dbReference type="NCBI Taxonomy" id="293050"/>
    <lineage>
        <taxon>Bacteria</taxon>
        <taxon>Bacillati</taxon>
        <taxon>Actinomycetota</taxon>
        <taxon>Actinomycetes</taxon>
        <taxon>Mycobacteriales</taxon>
        <taxon>Nocardiaceae</taxon>
        <taxon>Rhodococcoides</taxon>
    </lineage>
</organism>
<proteinExistence type="predicted"/>
<feature type="transmembrane region" description="Helical" evidence="1">
    <location>
        <begin position="61"/>
        <end position="85"/>
    </location>
</feature>
<dbReference type="AlphaFoldDB" id="A0A1I0TPD3"/>